<dbReference type="Gene3D" id="2.40.30.10">
    <property type="entry name" value="Translation factors"/>
    <property type="match status" value="1"/>
</dbReference>
<evidence type="ECO:0000256" key="2">
    <source>
        <dbReference type="ARBA" id="ARBA00022630"/>
    </source>
</evidence>
<dbReference type="PANTHER" id="PTHR19384">
    <property type="entry name" value="NITRIC OXIDE SYNTHASE-RELATED"/>
    <property type="match status" value="1"/>
</dbReference>
<keyword evidence="3" id="KW-0274">FAD</keyword>
<name>A0A443PKW7_9MAGN</name>
<dbReference type="STRING" id="337451.A0A443PKW7"/>
<evidence type="ECO:0000256" key="1">
    <source>
        <dbReference type="ARBA" id="ARBA00001974"/>
    </source>
</evidence>
<protein>
    <submittedName>
        <fullName evidence="6">NADPH--cytochrome P450 reductase</fullName>
    </submittedName>
</protein>
<comment type="cofactor">
    <cofactor evidence="1">
        <name>FAD</name>
        <dbReference type="ChEBI" id="CHEBI:57692"/>
    </cofactor>
</comment>
<dbReference type="Gene3D" id="1.20.990.10">
    <property type="entry name" value="NADPH-cytochrome p450 Reductase, Chain A, domain 3"/>
    <property type="match status" value="1"/>
</dbReference>
<keyword evidence="2" id="KW-0285">Flavoprotein</keyword>
<accession>A0A443PKW7</accession>
<dbReference type="AlphaFoldDB" id="A0A443PKW7"/>
<dbReference type="Proteomes" id="UP000283530">
    <property type="component" value="Unassembled WGS sequence"/>
</dbReference>
<dbReference type="GO" id="GO:0010181">
    <property type="term" value="F:FMN binding"/>
    <property type="evidence" value="ECO:0007669"/>
    <property type="project" value="TreeGrafter"/>
</dbReference>
<keyword evidence="7" id="KW-1185">Reference proteome</keyword>
<feature type="domain" description="Sulfite reductase [NADPH] flavoprotein alpha-component-like FAD-binding" evidence="5">
    <location>
        <begin position="34"/>
        <end position="112"/>
    </location>
</feature>
<reference evidence="6 7" key="1">
    <citation type="journal article" date="2019" name="Nat. Plants">
        <title>Stout camphor tree genome fills gaps in understanding of flowering plant genome evolution.</title>
        <authorList>
            <person name="Chaw S.M."/>
            <person name="Liu Y.C."/>
            <person name="Wu Y.W."/>
            <person name="Wang H.Y."/>
            <person name="Lin C.I."/>
            <person name="Wu C.S."/>
            <person name="Ke H.M."/>
            <person name="Chang L.Y."/>
            <person name="Hsu C.Y."/>
            <person name="Yang H.T."/>
            <person name="Sudianto E."/>
            <person name="Hsu M.H."/>
            <person name="Wu K.P."/>
            <person name="Wang L.N."/>
            <person name="Leebens-Mack J.H."/>
            <person name="Tsai I.J."/>
        </authorList>
    </citation>
    <scope>NUCLEOTIDE SEQUENCE [LARGE SCALE GENOMIC DNA]</scope>
    <source>
        <strain evidence="7">cv. Chaw 1501</strain>
        <tissue evidence="6">Young leaves</tissue>
    </source>
</reference>
<proteinExistence type="predicted"/>
<evidence type="ECO:0000256" key="4">
    <source>
        <dbReference type="ARBA" id="ARBA00023002"/>
    </source>
</evidence>
<dbReference type="EMBL" id="QPKB01000008">
    <property type="protein sequence ID" value="RWR91405.1"/>
    <property type="molecule type" value="Genomic_DNA"/>
</dbReference>
<evidence type="ECO:0000256" key="3">
    <source>
        <dbReference type="ARBA" id="ARBA00022827"/>
    </source>
</evidence>
<dbReference type="InterPro" id="IPR017938">
    <property type="entry name" value="Riboflavin_synthase-like_b-brl"/>
</dbReference>
<dbReference type="GO" id="GO:0005829">
    <property type="term" value="C:cytosol"/>
    <property type="evidence" value="ECO:0007669"/>
    <property type="project" value="TreeGrafter"/>
</dbReference>
<evidence type="ECO:0000313" key="7">
    <source>
        <dbReference type="Proteomes" id="UP000283530"/>
    </source>
</evidence>
<dbReference type="GO" id="GO:0003958">
    <property type="term" value="F:NADPH-hemoprotein reductase activity"/>
    <property type="evidence" value="ECO:0007669"/>
    <property type="project" value="TreeGrafter"/>
</dbReference>
<keyword evidence="4" id="KW-0560">Oxidoreductase</keyword>
<dbReference type="GO" id="GO:0050660">
    <property type="term" value="F:flavin adenine dinucleotide binding"/>
    <property type="evidence" value="ECO:0007669"/>
    <property type="project" value="TreeGrafter"/>
</dbReference>
<evidence type="ECO:0000259" key="5">
    <source>
        <dbReference type="Pfam" id="PF00667"/>
    </source>
</evidence>
<dbReference type="OrthoDB" id="1712445at2759"/>
<gene>
    <name evidence="6" type="ORF">CKAN_02055800</name>
</gene>
<dbReference type="InterPro" id="IPR003097">
    <property type="entry name" value="CysJ-like_FAD-binding"/>
</dbReference>
<dbReference type="Pfam" id="PF00667">
    <property type="entry name" value="FAD_binding_1"/>
    <property type="match status" value="1"/>
</dbReference>
<dbReference type="InterPro" id="IPR023173">
    <property type="entry name" value="NADPH_Cyt_P450_Rdtase_alpha"/>
</dbReference>
<sequence length="131" mass="14460">MAATPKYRVVFYDPKDATLQDKILSNANGQAVHDIQHPCRAKVAVRRELHTPASDRSCIHVELDISGTGLVYETGDHVGIYAENCTETVEKAESLLGYSADTFFSIHADKEDGTPLVVALPYYLLFHLLAL</sequence>
<dbReference type="PANTHER" id="PTHR19384:SF17">
    <property type="entry name" value="NADPH--CYTOCHROME P450 REDUCTASE"/>
    <property type="match status" value="1"/>
</dbReference>
<dbReference type="SUPFAM" id="SSF63380">
    <property type="entry name" value="Riboflavin synthase domain-like"/>
    <property type="match status" value="1"/>
</dbReference>
<organism evidence="6 7">
    <name type="scientific">Cinnamomum micranthum f. kanehirae</name>
    <dbReference type="NCBI Taxonomy" id="337451"/>
    <lineage>
        <taxon>Eukaryota</taxon>
        <taxon>Viridiplantae</taxon>
        <taxon>Streptophyta</taxon>
        <taxon>Embryophyta</taxon>
        <taxon>Tracheophyta</taxon>
        <taxon>Spermatophyta</taxon>
        <taxon>Magnoliopsida</taxon>
        <taxon>Magnoliidae</taxon>
        <taxon>Laurales</taxon>
        <taxon>Lauraceae</taxon>
        <taxon>Cinnamomum</taxon>
    </lineage>
</organism>
<comment type="caution">
    <text evidence="6">The sequence shown here is derived from an EMBL/GenBank/DDBJ whole genome shotgun (WGS) entry which is preliminary data.</text>
</comment>
<evidence type="ECO:0000313" key="6">
    <source>
        <dbReference type="EMBL" id="RWR91405.1"/>
    </source>
</evidence>